<protein>
    <submittedName>
        <fullName evidence="2">Uncharacterized protein</fullName>
    </submittedName>
</protein>
<keyword evidence="3" id="KW-1185">Reference proteome</keyword>
<organism evidence="2 3">
    <name type="scientific">Streptosporangium vulgare</name>
    <dbReference type="NCBI Taxonomy" id="46190"/>
    <lineage>
        <taxon>Bacteria</taxon>
        <taxon>Bacillati</taxon>
        <taxon>Actinomycetota</taxon>
        <taxon>Actinomycetes</taxon>
        <taxon>Streptosporangiales</taxon>
        <taxon>Streptosporangiaceae</taxon>
        <taxon>Streptosporangium</taxon>
    </lineage>
</organism>
<accession>A0ABV5TSZ3</accession>
<gene>
    <name evidence="2" type="ORF">ACFFRH_42915</name>
</gene>
<evidence type="ECO:0000313" key="3">
    <source>
        <dbReference type="Proteomes" id="UP001589610"/>
    </source>
</evidence>
<evidence type="ECO:0000256" key="1">
    <source>
        <dbReference type="SAM" id="MobiDB-lite"/>
    </source>
</evidence>
<comment type="caution">
    <text evidence="2">The sequence shown here is derived from an EMBL/GenBank/DDBJ whole genome shotgun (WGS) entry which is preliminary data.</text>
</comment>
<proteinExistence type="predicted"/>
<dbReference type="Proteomes" id="UP001589610">
    <property type="component" value="Unassembled WGS sequence"/>
</dbReference>
<evidence type="ECO:0000313" key="2">
    <source>
        <dbReference type="EMBL" id="MFB9682265.1"/>
    </source>
</evidence>
<dbReference type="RefSeq" id="WP_344747059.1">
    <property type="nucleotide sequence ID" value="NZ_BAAAWW010000115.1"/>
</dbReference>
<reference evidence="2 3" key="1">
    <citation type="submission" date="2024-09" db="EMBL/GenBank/DDBJ databases">
        <authorList>
            <person name="Sun Q."/>
            <person name="Mori K."/>
        </authorList>
    </citation>
    <scope>NUCLEOTIDE SEQUENCE [LARGE SCALE GENOMIC DNA]</scope>
    <source>
        <strain evidence="2 3">JCM 3028</strain>
    </source>
</reference>
<dbReference type="EMBL" id="JBHMBS010000053">
    <property type="protein sequence ID" value="MFB9682265.1"/>
    <property type="molecule type" value="Genomic_DNA"/>
</dbReference>
<feature type="compositionally biased region" description="Polar residues" evidence="1">
    <location>
        <begin position="1"/>
        <end position="15"/>
    </location>
</feature>
<name>A0ABV5TSZ3_9ACTN</name>
<feature type="region of interest" description="Disordered" evidence="1">
    <location>
        <begin position="1"/>
        <end position="38"/>
    </location>
</feature>
<sequence>MIFGDSNVSAASNPQVFRVLDDPAQTQDHENVSRTDNTMPLRLQEQDGRRYRHDMGGSYSGIGEDANLAERKARQRARLTLLRGEEPEPTRHRHCEKWRY</sequence>